<dbReference type="CDD" id="cd00560">
    <property type="entry name" value="PanC"/>
    <property type="match status" value="1"/>
</dbReference>
<dbReference type="EMBL" id="CAEZXX010000102">
    <property type="protein sequence ID" value="CAB4716473.1"/>
    <property type="molecule type" value="Genomic_DNA"/>
</dbReference>
<comment type="function">
    <text evidence="11">Catalyzes the condensation of pantoate with beta-alanine in an ATP-dependent reaction via a pantoyl-adenylate intermediate.</text>
</comment>
<dbReference type="SUPFAM" id="SSF52374">
    <property type="entry name" value="Nucleotidylyl transferase"/>
    <property type="match status" value="1"/>
</dbReference>
<accession>A0A6J6R3F1</accession>
<dbReference type="UniPathway" id="UPA00028">
    <property type="reaction ID" value="UER00005"/>
</dbReference>
<evidence type="ECO:0000256" key="6">
    <source>
        <dbReference type="ARBA" id="ARBA00022598"/>
    </source>
</evidence>
<evidence type="ECO:0000313" key="12">
    <source>
        <dbReference type="EMBL" id="CAB4716473.1"/>
    </source>
</evidence>
<dbReference type="Gene3D" id="3.30.1300.10">
    <property type="entry name" value="Pantoate-beta-alanine ligase, C-terminal domain"/>
    <property type="match status" value="1"/>
</dbReference>
<evidence type="ECO:0000256" key="2">
    <source>
        <dbReference type="ARBA" id="ARBA00004990"/>
    </source>
</evidence>
<evidence type="ECO:0000256" key="7">
    <source>
        <dbReference type="ARBA" id="ARBA00022655"/>
    </source>
</evidence>
<dbReference type="GO" id="GO:0015940">
    <property type="term" value="P:pantothenate biosynthetic process"/>
    <property type="evidence" value="ECO:0007669"/>
    <property type="project" value="UniProtKB-UniPathway"/>
</dbReference>
<evidence type="ECO:0000256" key="10">
    <source>
        <dbReference type="ARBA" id="ARBA00048258"/>
    </source>
</evidence>
<dbReference type="GO" id="GO:0005829">
    <property type="term" value="C:cytosol"/>
    <property type="evidence" value="ECO:0007669"/>
    <property type="project" value="TreeGrafter"/>
</dbReference>
<organism evidence="12">
    <name type="scientific">freshwater metagenome</name>
    <dbReference type="NCBI Taxonomy" id="449393"/>
    <lineage>
        <taxon>unclassified sequences</taxon>
        <taxon>metagenomes</taxon>
        <taxon>ecological metagenomes</taxon>
    </lineage>
</organism>
<dbReference type="EC" id="6.3.2.1" evidence="4"/>
<dbReference type="EMBL" id="CAEZYY010000014">
    <property type="protein sequence ID" value="CAB4754873.1"/>
    <property type="molecule type" value="Genomic_DNA"/>
</dbReference>
<evidence type="ECO:0000313" key="13">
    <source>
        <dbReference type="EMBL" id="CAB4754873.1"/>
    </source>
</evidence>
<dbReference type="EMBL" id="CAFBLR010000064">
    <property type="protein sequence ID" value="CAB4872633.1"/>
    <property type="molecule type" value="Genomic_DNA"/>
</dbReference>
<dbReference type="GO" id="GO:0005524">
    <property type="term" value="F:ATP binding"/>
    <property type="evidence" value="ECO:0007669"/>
    <property type="project" value="UniProtKB-KW"/>
</dbReference>
<dbReference type="EMBL" id="CAFBQP010000148">
    <property type="protein sequence ID" value="CAB5068578.1"/>
    <property type="molecule type" value="Genomic_DNA"/>
</dbReference>
<evidence type="ECO:0000256" key="9">
    <source>
        <dbReference type="ARBA" id="ARBA00022840"/>
    </source>
</evidence>
<dbReference type="NCBIfam" id="TIGR00018">
    <property type="entry name" value="panC"/>
    <property type="match status" value="1"/>
</dbReference>
<keyword evidence="9" id="KW-0067">ATP-binding</keyword>
<evidence type="ECO:0000256" key="8">
    <source>
        <dbReference type="ARBA" id="ARBA00022741"/>
    </source>
</evidence>
<dbReference type="PANTHER" id="PTHR21299">
    <property type="entry name" value="CYTIDYLATE KINASE/PANTOATE-BETA-ALANINE LIGASE"/>
    <property type="match status" value="1"/>
</dbReference>
<dbReference type="Gene3D" id="3.40.50.620">
    <property type="entry name" value="HUPs"/>
    <property type="match status" value="1"/>
</dbReference>
<evidence type="ECO:0000256" key="1">
    <source>
        <dbReference type="ARBA" id="ARBA00004496"/>
    </source>
</evidence>
<evidence type="ECO:0000256" key="4">
    <source>
        <dbReference type="ARBA" id="ARBA00012219"/>
    </source>
</evidence>
<keyword evidence="6" id="KW-0436">Ligase</keyword>
<dbReference type="Pfam" id="PF02569">
    <property type="entry name" value="Pantoate_ligase"/>
    <property type="match status" value="1"/>
</dbReference>
<dbReference type="FunFam" id="3.40.50.620:FF:000114">
    <property type="entry name" value="Pantothenate synthetase"/>
    <property type="match status" value="1"/>
</dbReference>
<gene>
    <name evidence="12" type="ORF">UFOPK2602_01450</name>
    <name evidence="13" type="ORF">UFOPK2806_01243</name>
    <name evidence="14" type="ORF">UFOPK3417_00826</name>
    <name evidence="15" type="ORF">UFOPK4306_02440</name>
</gene>
<comment type="subcellular location">
    <subcellularLocation>
        <location evidence="1">Cytoplasm</location>
    </subcellularLocation>
</comment>
<sequence length="291" mass="31659">MITLATPAAMQQWARSQHASGRRIAFVPTMGALHEGHLHLMQTARSYADVVVASIFVNPLQFNSREDFDTYPRPMDEDLALCDRVQVDAVYAPTAAAMYPVGFETHVDPGSLAVPMEGAMRPGHFRGVTTVVAKLFGAVRPDVALFGQKDFQQLAVIRRMAIDLDMGIDIISVPTVREPDGLALSSRNRRLSLEDRRASVAVPDALRSAVEALATGETNAQALERTALRVLAGEPLGRVEYVRVFDAATLEPIPVIDREAVIAAAVWFSDVRIIDNMLLHPATDTTASTGM</sequence>
<reference evidence="12" key="1">
    <citation type="submission" date="2020-05" db="EMBL/GenBank/DDBJ databases">
        <authorList>
            <person name="Chiriac C."/>
            <person name="Salcher M."/>
            <person name="Ghai R."/>
            <person name="Kavagutti S V."/>
        </authorList>
    </citation>
    <scope>NUCLEOTIDE SEQUENCE</scope>
</reference>
<keyword evidence="5" id="KW-0963">Cytoplasm</keyword>
<evidence type="ECO:0000256" key="3">
    <source>
        <dbReference type="ARBA" id="ARBA00009256"/>
    </source>
</evidence>
<keyword evidence="8" id="KW-0547">Nucleotide-binding</keyword>
<dbReference type="InterPro" id="IPR014729">
    <property type="entry name" value="Rossmann-like_a/b/a_fold"/>
</dbReference>
<evidence type="ECO:0000256" key="11">
    <source>
        <dbReference type="ARBA" id="ARBA00055042"/>
    </source>
</evidence>
<comment type="pathway">
    <text evidence="2">Cofactor biosynthesis; (R)-pantothenate biosynthesis; (R)-pantothenate from (R)-pantoate and beta-alanine: step 1/1.</text>
</comment>
<keyword evidence="7" id="KW-0566">Pantothenate biosynthesis</keyword>
<comment type="catalytic activity">
    <reaction evidence="10">
        <text>(R)-pantoate + beta-alanine + ATP = (R)-pantothenate + AMP + diphosphate + H(+)</text>
        <dbReference type="Rhea" id="RHEA:10912"/>
        <dbReference type="ChEBI" id="CHEBI:15378"/>
        <dbReference type="ChEBI" id="CHEBI:15980"/>
        <dbReference type="ChEBI" id="CHEBI:29032"/>
        <dbReference type="ChEBI" id="CHEBI:30616"/>
        <dbReference type="ChEBI" id="CHEBI:33019"/>
        <dbReference type="ChEBI" id="CHEBI:57966"/>
        <dbReference type="ChEBI" id="CHEBI:456215"/>
        <dbReference type="EC" id="6.3.2.1"/>
    </reaction>
</comment>
<dbReference type="AlphaFoldDB" id="A0A6J6R3F1"/>
<dbReference type="GO" id="GO:0004592">
    <property type="term" value="F:pantoate-beta-alanine ligase activity"/>
    <property type="evidence" value="ECO:0007669"/>
    <property type="project" value="UniProtKB-EC"/>
</dbReference>
<proteinExistence type="inferred from homology"/>
<dbReference type="InterPro" id="IPR003721">
    <property type="entry name" value="Pantoate_ligase"/>
</dbReference>
<protein>
    <recommendedName>
        <fullName evidence="4">pantoate--beta-alanine ligase (AMP-forming)</fullName>
        <ecNumber evidence="4">6.3.2.1</ecNumber>
    </recommendedName>
</protein>
<name>A0A6J6R3F1_9ZZZZ</name>
<evidence type="ECO:0000256" key="5">
    <source>
        <dbReference type="ARBA" id="ARBA00022490"/>
    </source>
</evidence>
<evidence type="ECO:0000313" key="15">
    <source>
        <dbReference type="EMBL" id="CAB5068578.1"/>
    </source>
</evidence>
<dbReference type="InterPro" id="IPR042176">
    <property type="entry name" value="Pantoate_ligase_C"/>
</dbReference>
<evidence type="ECO:0000313" key="14">
    <source>
        <dbReference type="EMBL" id="CAB4872633.1"/>
    </source>
</evidence>
<comment type="similarity">
    <text evidence="3">Belongs to the pantothenate synthetase family.</text>
</comment>
<dbReference type="HAMAP" id="MF_00158">
    <property type="entry name" value="PanC"/>
    <property type="match status" value="1"/>
</dbReference>
<dbReference type="PANTHER" id="PTHR21299:SF1">
    <property type="entry name" value="PANTOATE--BETA-ALANINE LIGASE"/>
    <property type="match status" value="1"/>
</dbReference>